<name>A0AAN9XFS5_PSOTE</name>
<evidence type="ECO:0000313" key="9">
    <source>
        <dbReference type="Proteomes" id="UP001386955"/>
    </source>
</evidence>
<protein>
    <recommendedName>
        <fullName evidence="7">Helicase C-terminal domain-containing protein</fullName>
    </recommendedName>
</protein>
<evidence type="ECO:0000313" key="8">
    <source>
        <dbReference type="EMBL" id="KAK7390997.1"/>
    </source>
</evidence>
<dbReference type="GO" id="GO:0005524">
    <property type="term" value="F:ATP binding"/>
    <property type="evidence" value="ECO:0007669"/>
    <property type="project" value="UniProtKB-KW"/>
</dbReference>
<dbReference type="PANTHER" id="PTHR45821">
    <property type="entry name" value="SNF2 DOMAIN-CONTAINING PROTEIN CLASSY 2-RELATED"/>
    <property type="match status" value="1"/>
</dbReference>
<dbReference type="SUPFAM" id="SSF52540">
    <property type="entry name" value="P-loop containing nucleoside triphosphate hydrolases"/>
    <property type="match status" value="1"/>
</dbReference>
<dbReference type="GO" id="GO:0016787">
    <property type="term" value="F:hydrolase activity"/>
    <property type="evidence" value="ECO:0007669"/>
    <property type="project" value="UniProtKB-KW"/>
</dbReference>
<keyword evidence="2" id="KW-0547">Nucleotide-binding</keyword>
<keyword evidence="4" id="KW-0347">Helicase</keyword>
<dbReference type="InterPro" id="IPR049730">
    <property type="entry name" value="SNF2/RAD54-like_C"/>
</dbReference>
<proteinExistence type="predicted"/>
<dbReference type="InterPro" id="IPR001650">
    <property type="entry name" value="Helicase_C-like"/>
</dbReference>
<dbReference type="Pfam" id="PF00271">
    <property type="entry name" value="Helicase_C"/>
    <property type="match status" value="1"/>
</dbReference>
<comment type="caution">
    <text evidence="8">The sequence shown here is derived from an EMBL/GenBank/DDBJ whole genome shotgun (WGS) entry which is preliminary data.</text>
</comment>
<keyword evidence="9" id="KW-1185">Reference proteome</keyword>
<comment type="subcellular location">
    <subcellularLocation>
        <location evidence="1">Nucleus</location>
    </subcellularLocation>
</comment>
<feature type="domain" description="Helicase C-terminal" evidence="7">
    <location>
        <begin position="129"/>
        <end position="226"/>
    </location>
</feature>
<dbReference type="Proteomes" id="UP001386955">
    <property type="component" value="Unassembled WGS sequence"/>
</dbReference>
<dbReference type="AlphaFoldDB" id="A0AAN9XFS5"/>
<accession>A0AAN9XFS5</accession>
<dbReference type="EMBL" id="JAYMYS010000005">
    <property type="protein sequence ID" value="KAK7390997.1"/>
    <property type="molecule type" value="Genomic_DNA"/>
</dbReference>
<reference evidence="8 9" key="1">
    <citation type="submission" date="2024-01" db="EMBL/GenBank/DDBJ databases">
        <title>The genomes of 5 underutilized Papilionoideae crops provide insights into root nodulation and disease resistanc.</title>
        <authorList>
            <person name="Jiang F."/>
        </authorList>
    </citation>
    <scope>NUCLEOTIDE SEQUENCE [LARGE SCALE GENOMIC DNA]</scope>
    <source>
        <strain evidence="8">DUOXIRENSHENG_FW03</strain>
        <tissue evidence="8">Leaves</tissue>
    </source>
</reference>
<sequence>MLHFQMESSIRFLEVNPGLNMLTEITNAFTDVYDNANFYSVPGLQIYTLLMNTTDMQCEILIKLQTRMAECNRYPLELELLVTLGSIHPLLVKTARWANKFFTLDQLKQLEKTKFDLKIESKVKFVFCLVFPVMEKEKVLIFCHSLALVKLLVELFEMFFKWEKHREVLVLIGELDLLERGKVRDKFEDPKRASKVLFASITACAEGINLTTASRMIFLDSEESIEDKTGYGTCLSSWSAEDDLQLENPNGSWRQIASFKCLDDTGNGCGDRDISVIVQSMIRKMLSVNETQECSFNNCLHLGEPGCIVKGDWEIYSFYFQLLDEIKVREDFQLRTSRTKREGDGRYH</sequence>
<dbReference type="InterPro" id="IPR044567">
    <property type="entry name" value="CLSY/DRD1"/>
</dbReference>
<keyword evidence="5" id="KW-0067">ATP-binding</keyword>
<evidence type="ECO:0000256" key="3">
    <source>
        <dbReference type="ARBA" id="ARBA00022801"/>
    </source>
</evidence>
<dbReference type="GO" id="GO:0004386">
    <property type="term" value="F:helicase activity"/>
    <property type="evidence" value="ECO:0007669"/>
    <property type="project" value="UniProtKB-KW"/>
</dbReference>
<dbReference type="Gene3D" id="1.10.40.50">
    <property type="entry name" value="Probable gtpase engc, domain 3"/>
    <property type="match status" value="1"/>
</dbReference>
<dbReference type="CDD" id="cd18793">
    <property type="entry name" value="SF2_C_SNF"/>
    <property type="match status" value="1"/>
</dbReference>
<keyword evidence="6" id="KW-0539">Nucleus</keyword>
<evidence type="ECO:0000256" key="6">
    <source>
        <dbReference type="ARBA" id="ARBA00023242"/>
    </source>
</evidence>
<dbReference type="GO" id="GO:0080188">
    <property type="term" value="P:gene silencing by siRNA-directed DNA methylation"/>
    <property type="evidence" value="ECO:0007669"/>
    <property type="project" value="InterPro"/>
</dbReference>
<organism evidence="8 9">
    <name type="scientific">Psophocarpus tetragonolobus</name>
    <name type="common">Winged bean</name>
    <name type="synonym">Dolichos tetragonolobus</name>
    <dbReference type="NCBI Taxonomy" id="3891"/>
    <lineage>
        <taxon>Eukaryota</taxon>
        <taxon>Viridiplantae</taxon>
        <taxon>Streptophyta</taxon>
        <taxon>Embryophyta</taxon>
        <taxon>Tracheophyta</taxon>
        <taxon>Spermatophyta</taxon>
        <taxon>Magnoliopsida</taxon>
        <taxon>eudicotyledons</taxon>
        <taxon>Gunneridae</taxon>
        <taxon>Pentapetalae</taxon>
        <taxon>rosids</taxon>
        <taxon>fabids</taxon>
        <taxon>Fabales</taxon>
        <taxon>Fabaceae</taxon>
        <taxon>Papilionoideae</taxon>
        <taxon>50 kb inversion clade</taxon>
        <taxon>NPAAA clade</taxon>
        <taxon>indigoferoid/millettioid clade</taxon>
        <taxon>Phaseoleae</taxon>
        <taxon>Psophocarpus</taxon>
    </lineage>
</organism>
<dbReference type="InterPro" id="IPR027417">
    <property type="entry name" value="P-loop_NTPase"/>
</dbReference>
<dbReference type="GO" id="GO:0005634">
    <property type="term" value="C:nucleus"/>
    <property type="evidence" value="ECO:0007669"/>
    <property type="project" value="UniProtKB-SubCell"/>
</dbReference>
<evidence type="ECO:0000256" key="2">
    <source>
        <dbReference type="ARBA" id="ARBA00022741"/>
    </source>
</evidence>
<evidence type="ECO:0000256" key="1">
    <source>
        <dbReference type="ARBA" id="ARBA00004123"/>
    </source>
</evidence>
<evidence type="ECO:0000256" key="4">
    <source>
        <dbReference type="ARBA" id="ARBA00022806"/>
    </source>
</evidence>
<dbReference type="PANTHER" id="PTHR45821:SF2">
    <property type="entry name" value="SNF2 DOMAIN-CONTAINING PROTEIN CLASSY 2"/>
    <property type="match status" value="1"/>
</dbReference>
<keyword evidence="3" id="KW-0378">Hydrolase</keyword>
<gene>
    <name evidence="8" type="ORF">VNO78_19269</name>
</gene>
<evidence type="ECO:0000256" key="5">
    <source>
        <dbReference type="ARBA" id="ARBA00022840"/>
    </source>
</evidence>
<dbReference type="Gene3D" id="3.40.50.300">
    <property type="entry name" value="P-loop containing nucleotide triphosphate hydrolases"/>
    <property type="match status" value="1"/>
</dbReference>
<evidence type="ECO:0000259" key="7">
    <source>
        <dbReference type="Pfam" id="PF00271"/>
    </source>
</evidence>